<organism evidence="4 5">
    <name type="scientific">Streptomyces qinglanensis</name>
    <dbReference type="NCBI Taxonomy" id="943816"/>
    <lineage>
        <taxon>Bacteria</taxon>
        <taxon>Bacillati</taxon>
        <taxon>Actinomycetota</taxon>
        <taxon>Actinomycetes</taxon>
        <taxon>Kitasatosporales</taxon>
        <taxon>Streptomycetaceae</taxon>
        <taxon>Streptomyces</taxon>
    </lineage>
</organism>
<dbReference type="Pfam" id="PF00271">
    <property type="entry name" value="Helicase_C"/>
    <property type="match status" value="1"/>
</dbReference>
<protein>
    <submittedName>
        <fullName evidence="4">ATP-dependent helicase HepA</fullName>
    </submittedName>
</protein>
<dbReference type="InterPro" id="IPR014001">
    <property type="entry name" value="Helicase_ATP-bd"/>
</dbReference>
<evidence type="ECO:0000313" key="5">
    <source>
        <dbReference type="Proteomes" id="UP000182841"/>
    </source>
</evidence>
<proteinExistence type="predicted"/>
<keyword evidence="4" id="KW-0067">ATP-binding</keyword>
<feature type="domain" description="Helicase C-terminal" evidence="3">
    <location>
        <begin position="591"/>
        <end position="751"/>
    </location>
</feature>
<name>A0A1H9PHN4_9ACTN</name>
<dbReference type="InterPro" id="IPR027417">
    <property type="entry name" value="P-loop_NTPase"/>
</dbReference>
<feature type="domain" description="Helicase ATP-binding" evidence="2">
    <location>
        <begin position="203"/>
        <end position="348"/>
    </location>
</feature>
<evidence type="ECO:0000259" key="2">
    <source>
        <dbReference type="PROSITE" id="PS51192"/>
    </source>
</evidence>
<evidence type="ECO:0000313" key="4">
    <source>
        <dbReference type="EMBL" id="SER47796.1"/>
    </source>
</evidence>
<sequence length="1123" mass="125012">MRIHIRYLQRRCQYLRLGSLALSCEQVGGDQLMSSGFAVGHLVEFRGGPGIGRVGAITDGSLRVDFFESTAEPTIESQTVPASACRRVRLAAQTRTFRHNPSTGEWMAGRILATAPGGYFVRFPNADYDMPVPETELRVRWNKPVRNPLEVLVSGGNESGHLYNARLPMVHNLIAQRAASASTPALLAAAAEIYPHQVRAALTVLSDPVQRYLLADEVGLGKTIEASYVALQTLIDNPQARVTFLVPDALRRQWVTELRTKFFTDDFPRRIKIISHHSPDLWEQYHGSDLVVVDEAHQLVQDRDDTDPIYRALRDLAHSASRLLLLSATPVTSSHTTHLGLLHLLDPDVYKWSEREEFARRYQHRAELANHVLSLDAEFHPLLPSTIEMIKELLPPEDSRFTHLAADVLELLDEYEGLRDEARMPDLEARVTALRAHISETYRLHRRVIRNRRSNVLRQNDDSAAVPYEVRGRAEPEKLTAQSYSPAADSLLAWQTQLWGHLLDEGLENRRIDYALALAVLASRLGGSSADYLDALRWRVRRDQGAAERAGLNARERKYLSSVPVAPHEAATLENLESASAGEGAREVDELIDALLPALRKGGRIAVFCGPGSLASTLTARLRSRFPKVSFFEHTRGAGPDASETATSSWRKPVVSAAVLIADDSAEDGLNLQAARSVVHVRLPWSPNQLEQRLGRTDRYVESNEQRQAPRQYVLTDAEAHSDEWLSLLTGGYRIFDGSVSTLQDAIAEGLAVVWAQALEHGPEGLPGFAEAVQEQLDRARREIDSMDTLESIFDTSPHDIDFAERLATFDADWAATRNDLLGYTGRDSSDGIKLRHTVRKIDDVMCEVFDLKSRPLISPHLYDRANLTKEMARGTCSRSQALKAPGTRLFRIGNRLVDTLASVVWCDDRGQATAFWRAEVAHRGEPEPYFGFDYLVEADISSALTLTLPLVQQSRDAESALRRQAERLLPPFTLKVWVPAGASEALADGDIRRWLQAPYRATDHNYNSKNIHELMNLFDGQARYAASARGAEAVARAELKRVTNLADRCAVAQEQGRQRLSVARAQAEARQAAGRLLGEKENYLLDVAITDALVQGLSNPTVRLVAATCLVKQGLRRIPRSD</sequence>
<dbReference type="Proteomes" id="UP000182841">
    <property type="component" value="Unassembled WGS sequence"/>
</dbReference>
<dbReference type="PANTHER" id="PTHR45766">
    <property type="entry name" value="DNA ANNEALING HELICASE AND ENDONUCLEASE ZRANB3 FAMILY MEMBER"/>
    <property type="match status" value="1"/>
</dbReference>
<dbReference type="EMBL" id="FOGO01000002">
    <property type="protein sequence ID" value="SER47796.1"/>
    <property type="molecule type" value="Genomic_DNA"/>
</dbReference>
<dbReference type="NCBIfam" id="NF041062">
    <property type="entry name" value="DpdE"/>
    <property type="match status" value="1"/>
</dbReference>
<dbReference type="Gene3D" id="3.40.50.300">
    <property type="entry name" value="P-loop containing nucleotide triphosphate hydrolases"/>
    <property type="match status" value="1"/>
</dbReference>
<keyword evidence="4" id="KW-0347">Helicase</keyword>
<gene>
    <name evidence="4" type="ORF">SAMN05421870_10230</name>
</gene>
<dbReference type="GO" id="GO:0004386">
    <property type="term" value="F:helicase activity"/>
    <property type="evidence" value="ECO:0007669"/>
    <property type="project" value="UniProtKB-KW"/>
</dbReference>
<dbReference type="SMART" id="SM00490">
    <property type="entry name" value="HELICc"/>
    <property type="match status" value="1"/>
</dbReference>
<dbReference type="PROSITE" id="PS51192">
    <property type="entry name" value="HELICASE_ATP_BIND_1"/>
    <property type="match status" value="1"/>
</dbReference>
<dbReference type="GO" id="GO:0016787">
    <property type="term" value="F:hydrolase activity"/>
    <property type="evidence" value="ECO:0007669"/>
    <property type="project" value="UniProtKB-KW"/>
</dbReference>
<dbReference type="SUPFAM" id="SSF52540">
    <property type="entry name" value="P-loop containing nucleoside triphosphate hydrolases"/>
    <property type="match status" value="2"/>
</dbReference>
<keyword evidence="5" id="KW-1185">Reference proteome</keyword>
<evidence type="ECO:0000259" key="3">
    <source>
        <dbReference type="PROSITE" id="PS51194"/>
    </source>
</evidence>
<keyword evidence="1" id="KW-0378">Hydrolase</keyword>
<dbReference type="PANTHER" id="PTHR45766:SF6">
    <property type="entry name" value="SWI_SNF-RELATED MATRIX-ASSOCIATED ACTIN-DEPENDENT REGULATOR OF CHROMATIN SUBFAMILY A-LIKE PROTEIN 1"/>
    <property type="match status" value="1"/>
</dbReference>
<dbReference type="InterPro" id="IPR038718">
    <property type="entry name" value="SNF2-like_sf"/>
</dbReference>
<dbReference type="InterPro" id="IPR001650">
    <property type="entry name" value="Helicase_C-like"/>
</dbReference>
<dbReference type="SMART" id="SM00487">
    <property type="entry name" value="DEXDc"/>
    <property type="match status" value="1"/>
</dbReference>
<dbReference type="AlphaFoldDB" id="A0A1H9PHN4"/>
<keyword evidence="4" id="KW-0547">Nucleotide-binding</keyword>
<dbReference type="PROSITE" id="PS51194">
    <property type="entry name" value="HELICASE_CTER"/>
    <property type="match status" value="1"/>
</dbReference>
<dbReference type="Gene3D" id="3.40.50.10810">
    <property type="entry name" value="Tandem AAA-ATPase domain"/>
    <property type="match status" value="1"/>
</dbReference>
<reference evidence="5" key="1">
    <citation type="submission" date="2016-10" db="EMBL/GenBank/DDBJ databases">
        <authorList>
            <person name="Varghese N."/>
            <person name="Submissions S."/>
        </authorList>
    </citation>
    <scope>NUCLEOTIDE SEQUENCE [LARGE SCALE GENOMIC DNA]</scope>
    <source>
        <strain evidence="5">CGMCC 4.6825</strain>
    </source>
</reference>
<accession>A0A1H9PHN4</accession>
<evidence type="ECO:0000256" key="1">
    <source>
        <dbReference type="ARBA" id="ARBA00022801"/>
    </source>
</evidence>